<dbReference type="AlphaFoldDB" id="A0A1A9WHN9"/>
<keyword evidence="1" id="KW-0472">Membrane</keyword>
<reference evidence="2" key="2">
    <citation type="submission" date="2020-05" db="UniProtKB">
        <authorList>
            <consortium name="EnsemblMetazoa"/>
        </authorList>
    </citation>
    <scope>IDENTIFICATION</scope>
    <source>
        <strain evidence="2">IAEA</strain>
    </source>
</reference>
<proteinExistence type="predicted"/>
<sequence>MLESVNALNSIDISIYWPLKERRKANDKTSQVFVWLSFKDNTDNFGNLINSYLLFTVFIYVWCVYTCKLITPIYDDDHNDDDDDDDDDDNNDDVVVVVMPRLAIISVFPVVYE</sequence>
<dbReference type="VEuPathDB" id="VectorBase:GBRI020211"/>
<protein>
    <submittedName>
        <fullName evidence="2">Uncharacterized protein</fullName>
    </submittedName>
</protein>
<evidence type="ECO:0000313" key="2">
    <source>
        <dbReference type="EnsemblMetazoa" id="GBRI020211-PA"/>
    </source>
</evidence>
<evidence type="ECO:0000313" key="3">
    <source>
        <dbReference type="Proteomes" id="UP000091820"/>
    </source>
</evidence>
<accession>A0A1A9WHN9</accession>
<reference evidence="3" key="1">
    <citation type="submission" date="2014-03" db="EMBL/GenBank/DDBJ databases">
        <authorList>
            <person name="Aksoy S."/>
            <person name="Warren W."/>
            <person name="Wilson R.K."/>
        </authorList>
    </citation>
    <scope>NUCLEOTIDE SEQUENCE [LARGE SCALE GENOMIC DNA]</scope>
    <source>
        <strain evidence="3">IAEA</strain>
    </source>
</reference>
<dbReference type="Proteomes" id="UP000091820">
    <property type="component" value="Unassembled WGS sequence"/>
</dbReference>
<keyword evidence="1" id="KW-1133">Transmembrane helix</keyword>
<organism evidence="2 3">
    <name type="scientific">Glossina brevipalpis</name>
    <dbReference type="NCBI Taxonomy" id="37001"/>
    <lineage>
        <taxon>Eukaryota</taxon>
        <taxon>Metazoa</taxon>
        <taxon>Ecdysozoa</taxon>
        <taxon>Arthropoda</taxon>
        <taxon>Hexapoda</taxon>
        <taxon>Insecta</taxon>
        <taxon>Pterygota</taxon>
        <taxon>Neoptera</taxon>
        <taxon>Endopterygota</taxon>
        <taxon>Diptera</taxon>
        <taxon>Brachycera</taxon>
        <taxon>Muscomorpha</taxon>
        <taxon>Hippoboscoidea</taxon>
        <taxon>Glossinidae</taxon>
        <taxon>Glossina</taxon>
    </lineage>
</organism>
<feature type="transmembrane region" description="Helical" evidence="1">
    <location>
        <begin position="52"/>
        <end position="74"/>
    </location>
</feature>
<keyword evidence="3" id="KW-1185">Reference proteome</keyword>
<name>A0A1A9WHN9_9MUSC</name>
<evidence type="ECO:0000256" key="1">
    <source>
        <dbReference type="SAM" id="Phobius"/>
    </source>
</evidence>
<dbReference type="EnsemblMetazoa" id="GBRI020211-RA">
    <property type="protein sequence ID" value="GBRI020211-PA"/>
    <property type="gene ID" value="GBRI020211"/>
</dbReference>
<keyword evidence="1" id="KW-0812">Transmembrane</keyword>
<feature type="transmembrane region" description="Helical" evidence="1">
    <location>
        <begin position="94"/>
        <end position="112"/>
    </location>
</feature>